<comment type="caution">
    <text evidence="1">The sequence shown here is derived from an EMBL/GenBank/DDBJ whole genome shotgun (WGS) entry which is preliminary data.</text>
</comment>
<organism evidence="1 2">
    <name type="scientific">Gigaspora margarita</name>
    <dbReference type="NCBI Taxonomy" id="4874"/>
    <lineage>
        <taxon>Eukaryota</taxon>
        <taxon>Fungi</taxon>
        <taxon>Fungi incertae sedis</taxon>
        <taxon>Mucoromycota</taxon>
        <taxon>Glomeromycotina</taxon>
        <taxon>Glomeromycetes</taxon>
        <taxon>Diversisporales</taxon>
        <taxon>Gigasporaceae</taxon>
        <taxon>Gigaspora</taxon>
    </lineage>
</organism>
<evidence type="ECO:0000313" key="1">
    <source>
        <dbReference type="EMBL" id="CAG8824090.1"/>
    </source>
</evidence>
<evidence type="ECO:0000313" key="2">
    <source>
        <dbReference type="Proteomes" id="UP000789901"/>
    </source>
</evidence>
<protein>
    <submittedName>
        <fullName evidence="1">26514_t:CDS:1</fullName>
    </submittedName>
</protein>
<dbReference type="Proteomes" id="UP000789901">
    <property type="component" value="Unassembled WGS sequence"/>
</dbReference>
<sequence length="50" mass="5845">MKNPNIQIKEVPNKIFLSELQNRLRENKIKESQLAKILTNNPEEQAEIKA</sequence>
<name>A0ABN7WAS9_GIGMA</name>
<keyword evidence="2" id="KW-1185">Reference proteome</keyword>
<dbReference type="EMBL" id="CAJVQB010036523">
    <property type="protein sequence ID" value="CAG8824090.1"/>
    <property type="molecule type" value="Genomic_DNA"/>
</dbReference>
<accession>A0ABN7WAS9</accession>
<gene>
    <name evidence="1" type="ORF">GMARGA_LOCUS28491</name>
</gene>
<proteinExistence type="predicted"/>
<reference evidence="1 2" key="1">
    <citation type="submission" date="2021-06" db="EMBL/GenBank/DDBJ databases">
        <authorList>
            <person name="Kallberg Y."/>
            <person name="Tangrot J."/>
            <person name="Rosling A."/>
        </authorList>
    </citation>
    <scope>NUCLEOTIDE SEQUENCE [LARGE SCALE GENOMIC DNA]</scope>
    <source>
        <strain evidence="1 2">120-4 pot B 10/14</strain>
    </source>
</reference>